<dbReference type="FunFam" id="3.40.50.300:FF:000326">
    <property type="entry name" value="P-loop containing nucleoside triphosphate hydrolase"/>
    <property type="match status" value="1"/>
</dbReference>
<keyword evidence="2" id="KW-0378">Hydrolase</keyword>
<feature type="region of interest" description="Disordered" evidence="6">
    <location>
        <begin position="324"/>
        <end position="393"/>
    </location>
</feature>
<dbReference type="PANTHER" id="PTHR10887">
    <property type="entry name" value="DNA2/NAM7 HELICASE FAMILY"/>
    <property type="match status" value="1"/>
</dbReference>
<dbReference type="CDD" id="cd18808">
    <property type="entry name" value="SF1_C_Upf1"/>
    <property type="match status" value="1"/>
</dbReference>
<feature type="region of interest" description="Disordered" evidence="6">
    <location>
        <begin position="1"/>
        <end position="63"/>
    </location>
</feature>
<dbReference type="InterPro" id="IPR047187">
    <property type="entry name" value="SF1_C_Upf1"/>
</dbReference>
<evidence type="ECO:0000256" key="2">
    <source>
        <dbReference type="ARBA" id="ARBA00022801"/>
    </source>
</evidence>
<feature type="region of interest" description="Disordered" evidence="6">
    <location>
        <begin position="688"/>
        <end position="716"/>
    </location>
</feature>
<accession>A0ABD3NRH9</accession>
<dbReference type="Gene3D" id="3.30.160.60">
    <property type="entry name" value="Classic Zinc Finger"/>
    <property type="match status" value="2"/>
</dbReference>
<dbReference type="SUPFAM" id="SSF57667">
    <property type="entry name" value="beta-beta-alpha zinc fingers"/>
    <property type="match status" value="2"/>
</dbReference>
<dbReference type="EMBL" id="JALLPJ020000999">
    <property type="protein sequence ID" value="KAL3778186.1"/>
    <property type="molecule type" value="Genomic_DNA"/>
</dbReference>
<dbReference type="CDD" id="cd18042">
    <property type="entry name" value="DEXXQc_SETX"/>
    <property type="match status" value="1"/>
</dbReference>
<dbReference type="Pfam" id="PF13086">
    <property type="entry name" value="AAA_11"/>
    <property type="match status" value="1"/>
</dbReference>
<gene>
    <name evidence="8" type="ORF">ACHAWO_013059</name>
</gene>
<keyword evidence="5" id="KW-0175">Coiled coil</keyword>
<dbReference type="PROSITE" id="PS00028">
    <property type="entry name" value="ZINC_FINGER_C2H2_1"/>
    <property type="match status" value="1"/>
</dbReference>
<keyword evidence="1" id="KW-0547">Nucleotide-binding</keyword>
<evidence type="ECO:0000256" key="5">
    <source>
        <dbReference type="SAM" id="Coils"/>
    </source>
</evidence>
<dbReference type="InterPro" id="IPR013087">
    <property type="entry name" value="Znf_C2H2_type"/>
</dbReference>
<feature type="compositionally biased region" description="Basic and acidic residues" evidence="6">
    <location>
        <begin position="691"/>
        <end position="700"/>
    </location>
</feature>
<dbReference type="Gene3D" id="3.40.50.300">
    <property type="entry name" value="P-loop containing nucleotide triphosphate hydrolases"/>
    <property type="match status" value="2"/>
</dbReference>
<feature type="compositionally biased region" description="Polar residues" evidence="6">
    <location>
        <begin position="85"/>
        <end position="114"/>
    </location>
</feature>
<dbReference type="InterPro" id="IPR003604">
    <property type="entry name" value="Matrin/U1-like-C_Znf_C2H2"/>
</dbReference>
<dbReference type="InterPro" id="IPR041677">
    <property type="entry name" value="DNA2/NAM7_AAA_11"/>
</dbReference>
<feature type="region of interest" description="Disordered" evidence="6">
    <location>
        <begin position="85"/>
        <end position="126"/>
    </location>
</feature>
<dbReference type="GO" id="GO:0005694">
    <property type="term" value="C:chromosome"/>
    <property type="evidence" value="ECO:0007669"/>
    <property type="project" value="UniProtKB-ARBA"/>
</dbReference>
<dbReference type="InterPro" id="IPR041679">
    <property type="entry name" value="DNA2/NAM7-like_C"/>
</dbReference>
<dbReference type="GO" id="GO:0016787">
    <property type="term" value="F:hydrolase activity"/>
    <property type="evidence" value="ECO:0007669"/>
    <property type="project" value="UniProtKB-KW"/>
</dbReference>
<keyword evidence="9" id="KW-1185">Reference proteome</keyword>
<organism evidence="8 9">
    <name type="scientific">Cyclotella atomus</name>
    <dbReference type="NCBI Taxonomy" id="382360"/>
    <lineage>
        <taxon>Eukaryota</taxon>
        <taxon>Sar</taxon>
        <taxon>Stramenopiles</taxon>
        <taxon>Ochrophyta</taxon>
        <taxon>Bacillariophyta</taxon>
        <taxon>Coscinodiscophyceae</taxon>
        <taxon>Thalassiosirophycidae</taxon>
        <taxon>Stephanodiscales</taxon>
        <taxon>Stephanodiscaceae</taxon>
        <taxon>Cyclotella</taxon>
    </lineage>
</organism>
<feature type="region of interest" description="Disordered" evidence="6">
    <location>
        <begin position="408"/>
        <end position="438"/>
    </location>
</feature>
<feature type="compositionally biased region" description="Polar residues" evidence="6">
    <location>
        <begin position="473"/>
        <end position="489"/>
    </location>
</feature>
<keyword evidence="3" id="KW-0347">Helicase</keyword>
<evidence type="ECO:0000256" key="3">
    <source>
        <dbReference type="ARBA" id="ARBA00022806"/>
    </source>
</evidence>
<name>A0ABD3NRH9_9STRA</name>
<evidence type="ECO:0000313" key="8">
    <source>
        <dbReference type="EMBL" id="KAL3778186.1"/>
    </source>
</evidence>
<evidence type="ECO:0000259" key="7">
    <source>
        <dbReference type="PROSITE" id="PS00028"/>
    </source>
</evidence>
<evidence type="ECO:0000313" key="9">
    <source>
        <dbReference type="Proteomes" id="UP001530400"/>
    </source>
</evidence>
<proteinExistence type="predicted"/>
<feature type="compositionally biased region" description="Polar residues" evidence="6">
    <location>
        <begin position="1"/>
        <end position="18"/>
    </location>
</feature>
<feature type="compositionally biased region" description="Polar residues" evidence="6">
    <location>
        <begin position="411"/>
        <end position="423"/>
    </location>
</feature>
<keyword evidence="4" id="KW-0067">ATP-binding</keyword>
<dbReference type="Pfam" id="PF12874">
    <property type="entry name" value="zf-met"/>
    <property type="match status" value="2"/>
</dbReference>
<evidence type="ECO:0000256" key="4">
    <source>
        <dbReference type="ARBA" id="ARBA00022840"/>
    </source>
</evidence>
<dbReference type="Proteomes" id="UP001530400">
    <property type="component" value="Unassembled WGS sequence"/>
</dbReference>
<feature type="compositionally biased region" description="Polar residues" evidence="6">
    <location>
        <begin position="355"/>
        <end position="374"/>
    </location>
</feature>
<dbReference type="GO" id="GO:0005524">
    <property type="term" value="F:ATP binding"/>
    <property type="evidence" value="ECO:0007669"/>
    <property type="project" value="UniProtKB-KW"/>
</dbReference>
<protein>
    <recommendedName>
        <fullName evidence="7">C2H2-type domain-containing protein</fullName>
    </recommendedName>
</protein>
<dbReference type="SMART" id="SM00355">
    <property type="entry name" value="ZnF_C2H2"/>
    <property type="match status" value="2"/>
</dbReference>
<feature type="domain" description="C2H2-type" evidence="7">
    <location>
        <begin position="258"/>
        <end position="280"/>
    </location>
</feature>
<feature type="region of interest" description="Disordered" evidence="6">
    <location>
        <begin position="462"/>
        <end position="551"/>
    </location>
</feature>
<feature type="compositionally biased region" description="Pro residues" evidence="6">
    <location>
        <begin position="327"/>
        <end position="337"/>
    </location>
</feature>
<comment type="caution">
    <text evidence="8">The sequence shown here is derived from an EMBL/GenBank/DDBJ whole genome shotgun (WGS) entry which is preliminary data.</text>
</comment>
<dbReference type="InterPro" id="IPR045055">
    <property type="entry name" value="DNA2/NAM7-like"/>
</dbReference>
<feature type="coiled-coil region" evidence="5">
    <location>
        <begin position="1126"/>
        <end position="1153"/>
    </location>
</feature>
<dbReference type="GO" id="GO:0004386">
    <property type="term" value="F:helicase activity"/>
    <property type="evidence" value="ECO:0007669"/>
    <property type="project" value="UniProtKB-KW"/>
</dbReference>
<sequence>MASNNQQQRGYANINMPTRNEESKTSSFQDEISTLSSMIQRGAAQKESSSAAQRGADPNHHFDRQRGEILNSQRHQYDLQRGAVPNQQFWGGNNESSPRGHPNHQQWTNQTSFPQPLHPNVNEQSPPIQQFTHHCSICNVSCNHEIAYRQHLTGKKHLKKAGLFAGGETSQNSGVSPTSAIATQSSVQFAAQIPGVFPNTNIMPANGPIGFTPQQLVPTAQPLIGGKTMDEAAHHTIPNHVKQQSNEPNDETHEQYHCSVCDVTCNHELAYRQHLEGKRHRKQVTRFGSNGAVTGNEGVIPPVHHNVTQPAHVATSAAAVILVDPRINPPPPPPPAPTSQQIPTDPRTKPATGATAASSINQQLADPRKQNAQAQKVEALATGSDSEEEGEIDEAEEDIEHLYNDFEEPDSTATVETGQTNEISHGRNDGSADPDIDEMFGEDDVIVDADKTQVDMDMDSDVDKMFGEDDQATPISDKNEVCSSHNQVSDQKDADEEDMFGESDEEGEVNDHSIHNTTCSPEVQERNQRDDDEIDMFGLDDEQDNGNNTKHVSFCINPPVAESKTEPSVPLTPSEALAAARRRASIPKKPEFGVKSLLKKMAPTTQQNPSMKSQSLGLVQKETKPKSLLKKTAPASKIRKTNTTSIAISQQNVSADTPKRSYYQTVHPDKFWSTLRHWDIVRDLNNVTKKGKQDKAKNGKDVSNSGKKRSLDEAINEDSSAKVLPDKFDSVAQYQALWAPLLIEEAKAQLLSEVVSAQSAPATAWMNRSRLVMGVAAKVELSRSARDLSFDDGNGSKKSPIEPTVVLHVRPTTKGAGLGCPVSPNDLLLFVREASVLELGLRGMALKNTDDASSGILGAGKMSDGRLGFIGHALNHRSRSVDGLLVRASKTLWSHFSFLDELCVIRIGSNVTALREFNALLRLDEVPLSKYLLDGDFAGEQESYNTTESKFDPLSSSGLPVGFRIFIKSKMNTSQLQAITASSKEYGSGGFTLIKGPPGTGKSTTLVSILNALHLRQYQEYYSGIERIVTESEASTYYEELALLNKANEVKPRILVCAPSNAATDNVVAKIISDRFVDGNGSKYSPSIVRVGAGIVNDTAKKVGLQELVNSIIEQGTDTLNLETIVETGRKELKRLLKEIQKLKLRIQSIVDACPYEIAEDWEIRIMEEPDNQTFRILFVNHKSKTTTFDIPPKRRPTEKACPIKQLPHYVALLKSLTKYVERHNNESSSLEKYIILQNHAIMKRECEKGDETSSSLYQELETHLLNSSHIVLTTLGSAGSRVVEAARKFEVIVIDEAAQSSEMNTLLALQLGSSHAILVGDPQQLPATIFSMSGRSNKYDRSLFQRLEQCKHPVVMLNTQYRMNPMISEFPRHIFYKGMLMDGSNTQAATFGGELKVRVMKSFPYFKPVTIFDLDSREEREGTGLSNMHEAQLALHLYISLDRQSNGLVAKNRIAVITPYAQQTQLMHRLFEDAFGASYVKRVEISTVDAFQGREAGIVIYSCVRAGGKGSGIGFLSDVQRMNVALTRAKHFLFIIARRRSIMVNPYWRKLISYSREKKSLIYVPMNQQKHGPKPSIQFPELAQLAPVCSSDGYSSGSDYSA</sequence>
<reference evidence="8 9" key="1">
    <citation type="submission" date="2024-10" db="EMBL/GenBank/DDBJ databases">
        <title>Updated reference genomes for cyclostephanoid diatoms.</title>
        <authorList>
            <person name="Roberts W.R."/>
            <person name="Alverson A.J."/>
        </authorList>
    </citation>
    <scope>NUCLEOTIDE SEQUENCE [LARGE SCALE GENOMIC DNA]</scope>
    <source>
        <strain evidence="8 9">AJA010-31</strain>
    </source>
</reference>
<evidence type="ECO:0000256" key="6">
    <source>
        <dbReference type="SAM" id="MobiDB-lite"/>
    </source>
</evidence>
<dbReference type="InterPro" id="IPR027417">
    <property type="entry name" value="P-loop_NTPase"/>
</dbReference>
<dbReference type="PANTHER" id="PTHR10887:SF495">
    <property type="entry name" value="HELICASE SENATAXIN ISOFORM X1-RELATED"/>
    <property type="match status" value="1"/>
</dbReference>
<feature type="compositionally biased region" description="Acidic residues" evidence="6">
    <location>
        <begin position="493"/>
        <end position="508"/>
    </location>
</feature>
<dbReference type="InterPro" id="IPR003593">
    <property type="entry name" value="AAA+_ATPase"/>
</dbReference>
<evidence type="ECO:0000256" key="1">
    <source>
        <dbReference type="ARBA" id="ARBA00022741"/>
    </source>
</evidence>
<feature type="compositionally biased region" description="Acidic residues" evidence="6">
    <location>
        <begin position="530"/>
        <end position="544"/>
    </location>
</feature>
<feature type="compositionally biased region" description="Polar residues" evidence="6">
    <location>
        <begin position="25"/>
        <end position="39"/>
    </location>
</feature>
<dbReference type="SMART" id="SM00382">
    <property type="entry name" value="AAA"/>
    <property type="match status" value="1"/>
</dbReference>
<dbReference type="Pfam" id="PF13087">
    <property type="entry name" value="AAA_12"/>
    <property type="match status" value="1"/>
</dbReference>
<dbReference type="SMART" id="SM00451">
    <property type="entry name" value="ZnF_U1"/>
    <property type="match status" value="2"/>
</dbReference>
<dbReference type="InterPro" id="IPR036236">
    <property type="entry name" value="Znf_C2H2_sf"/>
</dbReference>
<dbReference type="SUPFAM" id="SSF52540">
    <property type="entry name" value="P-loop containing nucleoside triphosphate hydrolases"/>
    <property type="match status" value="1"/>
</dbReference>